<dbReference type="InterPro" id="IPR029044">
    <property type="entry name" value="Nucleotide-diphossugar_trans"/>
</dbReference>
<evidence type="ECO:0000313" key="2">
    <source>
        <dbReference type="Proteomes" id="UP000031532"/>
    </source>
</evidence>
<dbReference type="InterPro" id="IPR002495">
    <property type="entry name" value="Glyco_trans_8"/>
</dbReference>
<dbReference type="Pfam" id="PF01501">
    <property type="entry name" value="Glyco_transf_8"/>
    <property type="match status" value="1"/>
</dbReference>
<dbReference type="RefSeq" id="WP_039717231.1">
    <property type="nucleotide sequence ID" value="NZ_JTJC03000004.1"/>
</dbReference>
<protein>
    <submittedName>
        <fullName evidence="1">Glycosyl transferase</fullName>
    </submittedName>
</protein>
<dbReference type="Proteomes" id="UP000031532">
    <property type="component" value="Unassembled WGS sequence"/>
</dbReference>
<dbReference type="EMBL" id="JTJC03000004">
    <property type="protein sequence ID" value="NHC36034.1"/>
    <property type="molecule type" value="Genomic_DNA"/>
</dbReference>
<accession>A0A9X5E872</accession>
<reference evidence="1 2" key="1">
    <citation type="journal article" date="2015" name="Genome Announc.">
        <title>Draft Genome Sequence of the Terrestrial Cyanobacterium Scytonema millei VB511283, Isolated from Eastern India.</title>
        <authorList>
            <person name="Sen D."/>
            <person name="Chandrababunaidu M.M."/>
            <person name="Singh D."/>
            <person name="Sanghi N."/>
            <person name="Ghorai A."/>
            <person name="Mishra G.P."/>
            <person name="Madduluri M."/>
            <person name="Adhikary S.P."/>
            <person name="Tripathy S."/>
        </authorList>
    </citation>
    <scope>NUCLEOTIDE SEQUENCE [LARGE SCALE GENOMIC DNA]</scope>
    <source>
        <strain evidence="1 2">VB511283</strain>
    </source>
</reference>
<gene>
    <name evidence="1" type="ORF">QH73_0015495</name>
</gene>
<comment type="caution">
    <text evidence="1">The sequence shown here is derived from an EMBL/GenBank/DDBJ whole genome shotgun (WGS) entry which is preliminary data.</text>
</comment>
<evidence type="ECO:0000313" key="1">
    <source>
        <dbReference type="EMBL" id="NHC36034.1"/>
    </source>
</evidence>
<dbReference type="Gene3D" id="3.90.550.10">
    <property type="entry name" value="Spore Coat Polysaccharide Biosynthesis Protein SpsA, Chain A"/>
    <property type="match status" value="1"/>
</dbReference>
<keyword evidence="1" id="KW-0808">Transferase</keyword>
<sequence>MTQDERVRVFVGSGEASLLERKTLIHSLRKSTQRPLDIYVFNGTHNSIELNDGEPFLAPMSLKVKYKNITEFSLYRYLIPEVCNFQGKAIYLDSDTICLTDIGQLFDTLVSDYDFLAKKDAYTRTDLWGLSVMLINCDQCRFDLELILDEIDRGFYSMVDFTGMSQAFLERHSYRIAALDPQWNVFDFWDRRTHLIHYTNLHTQPWKYQNHPYGELWFDYFKEALESGYITVEDIKLSIDRGYVRHNLLKGNFSAVGSSVNFLKKAFHFMKPLLAENRRRLGVFNQPA</sequence>
<dbReference type="AlphaFoldDB" id="A0A9X5E872"/>
<dbReference type="SUPFAM" id="SSF53448">
    <property type="entry name" value="Nucleotide-diphospho-sugar transferases"/>
    <property type="match status" value="1"/>
</dbReference>
<organism evidence="1 2">
    <name type="scientific">Scytonema millei VB511283</name>
    <dbReference type="NCBI Taxonomy" id="1245923"/>
    <lineage>
        <taxon>Bacteria</taxon>
        <taxon>Bacillati</taxon>
        <taxon>Cyanobacteriota</taxon>
        <taxon>Cyanophyceae</taxon>
        <taxon>Nostocales</taxon>
        <taxon>Scytonemataceae</taxon>
        <taxon>Scytonema</taxon>
    </lineage>
</organism>
<proteinExistence type="predicted"/>
<name>A0A9X5E872_9CYAN</name>
<dbReference type="GO" id="GO:0016757">
    <property type="term" value="F:glycosyltransferase activity"/>
    <property type="evidence" value="ECO:0007669"/>
    <property type="project" value="InterPro"/>
</dbReference>
<dbReference type="OrthoDB" id="583646at2"/>
<keyword evidence="2" id="KW-1185">Reference proteome</keyword>